<dbReference type="Proteomes" id="UP000252586">
    <property type="component" value="Unassembled WGS sequence"/>
</dbReference>
<dbReference type="Pfam" id="PF02470">
    <property type="entry name" value="MlaD"/>
    <property type="match status" value="1"/>
</dbReference>
<dbReference type="NCBIfam" id="TIGR00996">
    <property type="entry name" value="Mtu_fam_mce"/>
    <property type="match status" value="1"/>
</dbReference>
<dbReference type="GO" id="GO:0005576">
    <property type="term" value="C:extracellular region"/>
    <property type="evidence" value="ECO:0007669"/>
    <property type="project" value="TreeGrafter"/>
</dbReference>
<dbReference type="AlphaFoldDB" id="A0A366DU26"/>
<evidence type="ECO:0000313" key="4">
    <source>
        <dbReference type="EMBL" id="RBO93587.1"/>
    </source>
</evidence>
<dbReference type="GO" id="GO:0051701">
    <property type="term" value="P:biological process involved in interaction with host"/>
    <property type="evidence" value="ECO:0007669"/>
    <property type="project" value="TreeGrafter"/>
</dbReference>
<dbReference type="OrthoDB" id="338143at2"/>
<sequence>MTSVRGAAWRLAVFAAAMVGVLVLIISAIQRPVGGASDSYDVLFTDANGLKTGDDVRMFGVQVGKVESIDLDGNQARVGITVRRSSPVYENSRFAIRYQNLTGQRYVDLQQESTPTGRTPAGSTIGTDRSIPSFDVTGLFNGLKPVLATLSPESLNQFGESMLAVIEGDGTGIGPALDAIGMLSTYATDRQQVISVLMRNLAEISDQIGGRSPHLVTLLGKVADVFTSLQIKVEGLIDFALTAPPVLDPVDSLLATLGLTEDANPDVDNIVRKLFPNPQELVEILSSLPGLIAGLRESLPAKTGTELSCSRGSAELPAAFAVLVAGQKVSVCNR</sequence>
<dbReference type="EMBL" id="QNRE01000002">
    <property type="protein sequence ID" value="RBO93587.1"/>
    <property type="molecule type" value="Genomic_DNA"/>
</dbReference>
<dbReference type="InterPro" id="IPR003399">
    <property type="entry name" value="Mce/MlaD"/>
</dbReference>
<evidence type="ECO:0000313" key="5">
    <source>
        <dbReference type="Proteomes" id="UP000252586"/>
    </source>
</evidence>
<feature type="domain" description="Mammalian cell entry C-terminal" evidence="3">
    <location>
        <begin position="120"/>
        <end position="229"/>
    </location>
</feature>
<dbReference type="InterPro" id="IPR024516">
    <property type="entry name" value="Mce_C"/>
</dbReference>
<keyword evidence="1" id="KW-0472">Membrane</keyword>
<keyword evidence="5" id="KW-1185">Reference proteome</keyword>
<dbReference type="InterPro" id="IPR005693">
    <property type="entry name" value="Mce"/>
</dbReference>
<reference evidence="4 5" key="1">
    <citation type="submission" date="2018-06" db="EMBL/GenBank/DDBJ databases">
        <title>Genomic Encyclopedia of Type Strains, Phase IV (KMG-IV): sequencing the most valuable type-strain genomes for metagenomic binning, comparative biology and taxonomic classification.</title>
        <authorList>
            <person name="Goeker M."/>
        </authorList>
    </citation>
    <scope>NUCLEOTIDE SEQUENCE [LARGE SCALE GENOMIC DNA]</scope>
    <source>
        <strain evidence="4 5">DSM 44599</strain>
    </source>
</reference>
<dbReference type="STRING" id="1210090.GCA_001613185_06980"/>
<keyword evidence="1" id="KW-0812">Transmembrane</keyword>
<dbReference type="PANTHER" id="PTHR33371">
    <property type="entry name" value="INTERMEMBRANE PHOSPHOLIPID TRANSPORT SYSTEM BINDING PROTEIN MLAD-RELATED"/>
    <property type="match status" value="1"/>
</dbReference>
<evidence type="ECO:0000256" key="1">
    <source>
        <dbReference type="SAM" id="Phobius"/>
    </source>
</evidence>
<dbReference type="InterPro" id="IPR052336">
    <property type="entry name" value="MlaD_Phospholipid_Transporter"/>
</dbReference>
<organism evidence="4 5">
    <name type="scientific">Nocardia puris</name>
    <dbReference type="NCBI Taxonomy" id="208602"/>
    <lineage>
        <taxon>Bacteria</taxon>
        <taxon>Bacillati</taxon>
        <taxon>Actinomycetota</taxon>
        <taxon>Actinomycetes</taxon>
        <taxon>Mycobacteriales</taxon>
        <taxon>Nocardiaceae</taxon>
        <taxon>Nocardia</taxon>
    </lineage>
</organism>
<name>A0A366DU26_9NOCA</name>
<feature type="transmembrane region" description="Helical" evidence="1">
    <location>
        <begin position="7"/>
        <end position="29"/>
    </location>
</feature>
<protein>
    <submittedName>
        <fullName evidence="4">Phospholipid/cholesterol/gamma-HCH transport system substrate-binding protein</fullName>
    </submittedName>
</protein>
<evidence type="ECO:0000259" key="3">
    <source>
        <dbReference type="Pfam" id="PF11887"/>
    </source>
</evidence>
<dbReference type="RefSeq" id="WP_067514595.1">
    <property type="nucleotide sequence ID" value="NZ_CP107943.1"/>
</dbReference>
<comment type="caution">
    <text evidence="4">The sequence shown here is derived from an EMBL/GenBank/DDBJ whole genome shotgun (WGS) entry which is preliminary data.</text>
</comment>
<gene>
    <name evidence="4" type="ORF">DFR74_1023</name>
</gene>
<proteinExistence type="predicted"/>
<dbReference type="PANTHER" id="PTHR33371:SF17">
    <property type="entry name" value="MCE-FAMILY PROTEIN MCE1B"/>
    <property type="match status" value="1"/>
</dbReference>
<keyword evidence="1" id="KW-1133">Transmembrane helix</keyword>
<feature type="domain" description="Mce/MlaD" evidence="2">
    <location>
        <begin position="39"/>
        <end position="111"/>
    </location>
</feature>
<dbReference type="Pfam" id="PF11887">
    <property type="entry name" value="Mce4_CUP1"/>
    <property type="match status" value="1"/>
</dbReference>
<accession>A0A366DU26</accession>
<evidence type="ECO:0000259" key="2">
    <source>
        <dbReference type="Pfam" id="PF02470"/>
    </source>
</evidence>